<evidence type="ECO:0000313" key="2">
    <source>
        <dbReference type="EMBL" id="KAL0155743.1"/>
    </source>
</evidence>
<accession>A0ABD0N2G9</accession>
<feature type="non-terminal residue" evidence="2">
    <location>
        <position position="1"/>
    </location>
</feature>
<dbReference type="AlphaFoldDB" id="A0ABD0N2G9"/>
<dbReference type="PANTHER" id="PTHR46148">
    <property type="entry name" value="CHROMO DOMAIN-CONTAINING PROTEIN"/>
    <property type="match status" value="1"/>
</dbReference>
<sequence>ERVLDSAHHHLQRAVRRHKSFADARRKAAPMYQLGDQVWLSTHDLRLPCRKLSPHYIGPFRILRQINDMTFQLQLPPRYRIHPTFHTPLELKRNPLLLKSWTNLPSTR</sequence>
<protein>
    <recommendedName>
        <fullName evidence="1">Tf2-1-like SH3-like domain-containing protein</fullName>
    </recommendedName>
</protein>
<feature type="non-terminal residue" evidence="2">
    <location>
        <position position="108"/>
    </location>
</feature>
<feature type="domain" description="Tf2-1-like SH3-like" evidence="1">
    <location>
        <begin position="35"/>
        <end position="87"/>
    </location>
</feature>
<dbReference type="Pfam" id="PF24626">
    <property type="entry name" value="SH3_Tf2-1"/>
    <property type="match status" value="1"/>
</dbReference>
<dbReference type="EMBL" id="JAMKFB020000025">
    <property type="protein sequence ID" value="KAL0155743.1"/>
    <property type="molecule type" value="Genomic_DNA"/>
</dbReference>
<gene>
    <name evidence="2" type="ORF">M9458_050006</name>
</gene>
<organism evidence="2 3">
    <name type="scientific">Cirrhinus mrigala</name>
    <name type="common">Mrigala</name>
    <dbReference type="NCBI Taxonomy" id="683832"/>
    <lineage>
        <taxon>Eukaryota</taxon>
        <taxon>Metazoa</taxon>
        <taxon>Chordata</taxon>
        <taxon>Craniata</taxon>
        <taxon>Vertebrata</taxon>
        <taxon>Euteleostomi</taxon>
        <taxon>Actinopterygii</taxon>
        <taxon>Neopterygii</taxon>
        <taxon>Teleostei</taxon>
        <taxon>Ostariophysi</taxon>
        <taxon>Cypriniformes</taxon>
        <taxon>Cyprinidae</taxon>
        <taxon>Labeoninae</taxon>
        <taxon>Labeonini</taxon>
        <taxon>Cirrhinus</taxon>
    </lineage>
</organism>
<evidence type="ECO:0000313" key="3">
    <source>
        <dbReference type="Proteomes" id="UP001529510"/>
    </source>
</evidence>
<dbReference type="PANTHER" id="PTHR46148:SF52">
    <property type="entry name" value="OS04G0603800 PROTEIN"/>
    <property type="match status" value="1"/>
</dbReference>
<comment type="caution">
    <text evidence="2">The sequence shown here is derived from an EMBL/GenBank/DDBJ whole genome shotgun (WGS) entry which is preliminary data.</text>
</comment>
<dbReference type="Proteomes" id="UP001529510">
    <property type="component" value="Unassembled WGS sequence"/>
</dbReference>
<reference evidence="2 3" key="1">
    <citation type="submission" date="2024-05" db="EMBL/GenBank/DDBJ databases">
        <title>Genome sequencing and assembly of Indian major carp, Cirrhinus mrigala (Hamilton, 1822).</title>
        <authorList>
            <person name="Mohindra V."/>
            <person name="Chowdhury L.M."/>
            <person name="Lal K."/>
            <person name="Jena J.K."/>
        </authorList>
    </citation>
    <scope>NUCLEOTIDE SEQUENCE [LARGE SCALE GENOMIC DNA]</scope>
    <source>
        <strain evidence="2">CM1030</strain>
        <tissue evidence="2">Blood</tissue>
    </source>
</reference>
<proteinExistence type="predicted"/>
<name>A0ABD0N2G9_CIRMR</name>
<dbReference type="InterPro" id="IPR056924">
    <property type="entry name" value="SH3_Tf2-1"/>
</dbReference>
<keyword evidence="3" id="KW-1185">Reference proteome</keyword>
<evidence type="ECO:0000259" key="1">
    <source>
        <dbReference type="Pfam" id="PF24626"/>
    </source>
</evidence>